<evidence type="ECO:0000313" key="2">
    <source>
        <dbReference type="Proteomes" id="UP000708208"/>
    </source>
</evidence>
<name>A0A8J2LR43_9HEXA</name>
<sequence length="110" mass="12500">MSNKWSQSQSNFYKLCGSCCWWATVGWAGLIGHSGGGNSKNRSGPYLVKEDMMTKLNYSLIPPERSDEVAELLLNSFFREEPLGIALGKLSHSIFYFLEIHFIWFETEGL</sequence>
<gene>
    <name evidence="1" type="ORF">AFUS01_LOCUS45381</name>
</gene>
<dbReference type="EMBL" id="CAJVCH010570873">
    <property type="protein sequence ID" value="CAG7836096.1"/>
    <property type="molecule type" value="Genomic_DNA"/>
</dbReference>
<protein>
    <submittedName>
        <fullName evidence="1">Uncharacterized protein</fullName>
    </submittedName>
</protein>
<keyword evidence="2" id="KW-1185">Reference proteome</keyword>
<reference evidence="1" key="1">
    <citation type="submission" date="2021-06" db="EMBL/GenBank/DDBJ databases">
        <authorList>
            <person name="Hodson N. C."/>
            <person name="Mongue J. A."/>
            <person name="Jaron S. K."/>
        </authorList>
    </citation>
    <scope>NUCLEOTIDE SEQUENCE</scope>
</reference>
<accession>A0A8J2LR43</accession>
<dbReference type="Proteomes" id="UP000708208">
    <property type="component" value="Unassembled WGS sequence"/>
</dbReference>
<evidence type="ECO:0000313" key="1">
    <source>
        <dbReference type="EMBL" id="CAG7836096.1"/>
    </source>
</evidence>
<comment type="caution">
    <text evidence="1">The sequence shown here is derived from an EMBL/GenBank/DDBJ whole genome shotgun (WGS) entry which is preliminary data.</text>
</comment>
<organism evidence="1 2">
    <name type="scientific">Allacma fusca</name>
    <dbReference type="NCBI Taxonomy" id="39272"/>
    <lineage>
        <taxon>Eukaryota</taxon>
        <taxon>Metazoa</taxon>
        <taxon>Ecdysozoa</taxon>
        <taxon>Arthropoda</taxon>
        <taxon>Hexapoda</taxon>
        <taxon>Collembola</taxon>
        <taxon>Symphypleona</taxon>
        <taxon>Sminthuridae</taxon>
        <taxon>Allacma</taxon>
    </lineage>
</organism>
<dbReference type="AlphaFoldDB" id="A0A8J2LR43"/>
<proteinExistence type="predicted"/>